<organism evidence="6 7">
    <name type="scientific">Plebeiibacterium marinum</name>
    <dbReference type="NCBI Taxonomy" id="2992111"/>
    <lineage>
        <taxon>Bacteria</taxon>
        <taxon>Pseudomonadati</taxon>
        <taxon>Bacteroidota</taxon>
        <taxon>Bacteroidia</taxon>
        <taxon>Marinilabiliales</taxon>
        <taxon>Marinilabiliaceae</taxon>
        <taxon>Plebeiibacterium</taxon>
    </lineage>
</organism>
<dbReference type="Proteomes" id="UP001207408">
    <property type="component" value="Unassembled WGS sequence"/>
</dbReference>
<evidence type="ECO:0000256" key="4">
    <source>
        <dbReference type="PROSITE-ProRule" id="PRU00473"/>
    </source>
</evidence>
<accession>A0AAE3MFJ2</accession>
<dbReference type="Gene3D" id="1.25.40.10">
    <property type="entry name" value="Tetratricopeptide repeat domain"/>
    <property type="match status" value="1"/>
</dbReference>
<evidence type="ECO:0000256" key="3">
    <source>
        <dbReference type="ARBA" id="ARBA00023237"/>
    </source>
</evidence>
<evidence type="ECO:0000256" key="2">
    <source>
        <dbReference type="ARBA" id="ARBA00023136"/>
    </source>
</evidence>
<dbReference type="SUPFAM" id="SSF48452">
    <property type="entry name" value="TPR-like"/>
    <property type="match status" value="1"/>
</dbReference>
<dbReference type="EMBL" id="JAPDPI010000032">
    <property type="protein sequence ID" value="MCW3806923.1"/>
    <property type="molecule type" value="Genomic_DNA"/>
</dbReference>
<name>A0AAE3MFJ2_9BACT</name>
<reference evidence="6" key="1">
    <citation type="submission" date="2022-10" db="EMBL/GenBank/DDBJ databases">
        <authorList>
            <person name="Yu W.X."/>
        </authorList>
    </citation>
    <scope>NUCLEOTIDE SEQUENCE</scope>
    <source>
        <strain evidence="6">D04</strain>
    </source>
</reference>
<feature type="domain" description="OmpA-like" evidence="5">
    <location>
        <begin position="636"/>
        <end position="757"/>
    </location>
</feature>
<evidence type="ECO:0000313" key="7">
    <source>
        <dbReference type="Proteomes" id="UP001207408"/>
    </source>
</evidence>
<evidence type="ECO:0000313" key="6">
    <source>
        <dbReference type="EMBL" id="MCW3806923.1"/>
    </source>
</evidence>
<keyword evidence="2 4" id="KW-0472">Membrane</keyword>
<dbReference type="InterPro" id="IPR006665">
    <property type="entry name" value="OmpA-like"/>
</dbReference>
<dbReference type="InterPro" id="IPR036737">
    <property type="entry name" value="OmpA-like_sf"/>
</dbReference>
<keyword evidence="7" id="KW-1185">Reference proteome</keyword>
<dbReference type="InterPro" id="IPR006664">
    <property type="entry name" value="OMP_bac"/>
</dbReference>
<dbReference type="Pfam" id="PF07676">
    <property type="entry name" value="PD40"/>
    <property type="match status" value="2"/>
</dbReference>
<dbReference type="PROSITE" id="PS51123">
    <property type="entry name" value="OMPA_2"/>
    <property type="match status" value="1"/>
</dbReference>
<comment type="caution">
    <text evidence="6">The sequence shown here is derived from an EMBL/GenBank/DDBJ whole genome shotgun (WGS) entry which is preliminary data.</text>
</comment>
<proteinExistence type="predicted"/>
<evidence type="ECO:0000256" key="1">
    <source>
        <dbReference type="ARBA" id="ARBA00004442"/>
    </source>
</evidence>
<evidence type="ECO:0000259" key="5">
    <source>
        <dbReference type="PROSITE" id="PS51123"/>
    </source>
</evidence>
<dbReference type="Pfam" id="PF00691">
    <property type="entry name" value="OmpA"/>
    <property type="match status" value="1"/>
</dbReference>
<dbReference type="PANTHER" id="PTHR30329:SF21">
    <property type="entry name" value="LIPOPROTEIN YIAD-RELATED"/>
    <property type="match status" value="1"/>
</dbReference>
<dbReference type="AlphaFoldDB" id="A0AAE3MFJ2"/>
<dbReference type="InterPro" id="IPR011659">
    <property type="entry name" value="WD40"/>
</dbReference>
<comment type="subcellular location">
    <subcellularLocation>
        <location evidence="1">Cell outer membrane</location>
    </subcellularLocation>
</comment>
<dbReference type="InterPro" id="IPR050330">
    <property type="entry name" value="Bact_OuterMem_StrucFunc"/>
</dbReference>
<sequence length="757" mass="85479">MIQLKRKILPILIFIAFYANNIGAQNFVEKTIDKADSIVLSQRHQRANKKFENMAYMQAIEKYEKLLAKEVGGDTLKSKLATAYLKVGNTQMAEPLFKEVVMGDYATPGDFYCYSQTLKYNKKYREADVWMDKFHQVKSEDSRSEIQYKSAPKIFAIVEKERYEVEEVNFNSSKSDFGAVVMGDDIVFTTARNDEKIIRREYAWDETPYLDLFRIKKDAGVLASAKLLSGKLSSAYHDGPACFNNDGSEVFFTRNNYNKFVPKTETKVIEHIGVINKAVPKKSKSGVNNLMIMYATKSIGGEWNYPEALPFNSYEYSCGHPCLSPDNNTLYFVSDMPGGYGGSDIYKVTRTEEGWGEPENLGAEINTEGEEMFPFIHENGQLYFCSNGQLTLGGLDVFVAAVKGGKYKVKNMGAPLNSSKDDFSFFLEKDGVHGYFASNREGGTGDDDIYKFKILDEITFSKPLKGKLIDRNTGNIIKNTPVELMDAKGAVVAKLTTNAEGMIQTELEEVTSLTAVVNKEDYFPYKEEFEINEETSEILMKLTPEPFWGIYGNVFLLPEMTPIPEVILRAETGNGDLLTVKSGNNGTFRTKLDEDTDYDLVFTKKGFFTKRVKYTTVGKDTGYINVNEFLELELEKAEVGKSIEIMILYDLDKWDIREDAAVELDDMIQFLEDNPEIKIELGSHTDSRGSARYNQVLSQKRAESAVKYMVDRGISADRITAKGYGETKLKNQCADGVRCSEEDHQANRRSEVTITDM</sequence>
<dbReference type="Gene3D" id="3.30.1330.60">
    <property type="entry name" value="OmpA-like domain"/>
    <property type="match status" value="1"/>
</dbReference>
<dbReference type="InterPro" id="IPR011990">
    <property type="entry name" value="TPR-like_helical_dom_sf"/>
</dbReference>
<dbReference type="PANTHER" id="PTHR30329">
    <property type="entry name" value="STATOR ELEMENT OF FLAGELLAR MOTOR COMPLEX"/>
    <property type="match status" value="1"/>
</dbReference>
<dbReference type="RefSeq" id="WP_301200832.1">
    <property type="nucleotide sequence ID" value="NZ_JAPDPI010000032.1"/>
</dbReference>
<keyword evidence="3" id="KW-0998">Cell outer membrane</keyword>
<dbReference type="GO" id="GO:0009279">
    <property type="term" value="C:cell outer membrane"/>
    <property type="evidence" value="ECO:0007669"/>
    <property type="project" value="UniProtKB-SubCell"/>
</dbReference>
<dbReference type="CDD" id="cd07185">
    <property type="entry name" value="OmpA_C-like"/>
    <property type="match status" value="1"/>
</dbReference>
<gene>
    <name evidence="6" type="ORF">OM074_14905</name>
</gene>
<dbReference type="SUPFAM" id="SSF103088">
    <property type="entry name" value="OmpA-like"/>
    <property type="match status" value="1"/>
</dbReference>
<protein>
    <submittedName>
        <fullName evidence="6">OmpA family protein</fullName>
    </submittedName>
</protein>
<dbReference type="PRINTS" id="PR01021">
    <property type="entry name" value="OMPADOMAIN"/>
</dbReference>
<dbReference type="SUPFAM" id="SSF82171">
    <property type="entry name" value="DPP6 N-terminal domain-like"/>
    <property type="match status" value="1"/>
</dbReference>